<reference evidence="5" key="1">
    <citation type="journal article" date="2015" name="ISME J.">
        <title>Draft Genome Sequence of Streptomyces incarnatus NRRL8089, which Produces the Nucleoside Antibiotic Sinefungin.</title>
        <authorList>
            <person name="Oshima K."/>
            <person name="Hattori M."/>
            <person name="Shimizu H."/>
            <person name="Fukuda K."/>
            <person name="Nemoto M."/>
            <person name="Inagaki K."/>
            <person name="Tamura T."/>
        </authorList>
    </citation>
    <scope>NUCLEOTIDE SEQUENCE</scope>
    <source>
        <strain evidence="5">FACHB-1375</strain>
    </source>
</reference>
<keyword evidence="3" id="KW-0560">Oxidoreductase</keyword>
<reference evidence="5" key="2">
    <citation type="submission" date="2020-08" db="EMBL/GenBank/DDBJ databases">
        <authorList>
            <person name="Chen M."/>
            <person name="Teng W."/>
            <person name="Zhao L."/>
            <person name="Hu C."/>
            <person name="Zhou Y."/>
            <person name="Han B."/>
            <person name="Song L."/>
            <person name="Shu W."/>
        </authorList>
    </citation>
    <scope>NUCLEOTIDE SEQUENCE</scope>
    <source>
        <strain evidence="5">FACHB-1375</strain>
    </source>
</reference>
<evidence type="ECO:0000259" key="4">
    <source>
        <dbReference type="Pfam" id="PF00724"/>
    </source>
</evidence>
<dbReference type="Gene3D" id="3.20.20.70">
    <property type="entry name" value="Aldolase class I"/>
    <property type="match status" value="1"/>
</dbReference>
<dbReference type="GO" id="GO:0010181">
    <property type="term" value="F:FMN binding"/>
    <property type="evidence" value="ECO:0007669"/>
    <property type="project" value="InterPro"/>
</dbReference>
<comment type="similarity">
    <text evidence="2">Belongs to the NADH:flavin oxidoreductase/NADH oxidase family.</text>
</comment>
<dbReference type="CDD" id="cd02933">
    <property type="entry name" value="OYE_like_FMN"/>
    <property type="match status" value="1"/>
</dbReference>
<evidence type="ECO:0000256" key="2">
    <source>
        <dbReference type="ARBA" id="ARBA00005979"/>
    </source>
</evidence>
<comment type="caution">
    <text evidence="5">The sequence shown here is derived from an EMBL/GenBank/DDBJ whole genome shotgun (WGS) entry which is preliminary data.</text>
</comment>
<evidence type="ECO:0000256" key="3">
    <source>
        <dbReference type="ARBA" id="ARBA00023002"/>
    </source>
</evidence>
<accession>A0A926VGR6</accession>
<dbReference type="FunFam" id="3.20.20.70:FF:000059">
    <property type="entry name" value="N-ethylmaleimide reductase, FMN-linked"/>
    <property type="match status" value="1"/>
</dbReference>
<keyword evidence="6" id="KW-1185">Reference proteome</keyword>
<dbReference type="GO" id="GO:0016628">
    <property type="term" value="F:oxidoreductase activity, acting on the CH-CH group of donors, NAD or NADP as acceptor"/>
    <property type="evidence" value="ECO:0007669"/>
    <property type="project" value="UniProtKB-ARBA"/>
</dbReference>
<dbReference type="GO" id="GO:0005829">
    <property type="term" value="C:cytosol"/>
    <property type="evidence" value="ECO:0007669"/>
    <property type="project" value="TreeGrafter"/>
</dbReference>
<sequence>MANVNLFTPFKLGRYELPNRIVMAPLTRMRAGAGNVPTSLNATYYVQRVSAGLIIAEATQISPEGAGYPNTPGIYSAEQVAGWRLVTDAVHAHGGRIFLQLWHVGRISHPSLQPGGELPVAPSAIAPEGEAITHDGPKPFVTPRALETAEIPGIVEQYRQAAENALAAGFDGVEIHSANGYLLDQFLQDGTNKRTDKYGGSIENRARLLLEVTEAVVSVWGGDRVGVRLSPSGTFGSMHDSNREALFTYVVSALNRFNLGYLHIVEPRINGNITVEDRVSNLNTRYFRAIFNGTLMTAGGYDREEGNAVLAAGDADLVAYGRLFIANPDLPERFALNAPLNKPDRSTFYGGNASGYIDYPTLALQTA</sequence>
<dbReference type="InterPro" id="IPR045247">
    <property type="entry name" value="Oye-like"/>
</dbReference>
<dbReference type="Pfam" id="PF00724">
    <property type="entry name" value="Oxidored_FMN"/>
    <property type="match status" value="1"/>
</dbReference>
<comment type="cofactor">
    <cofactor evidence="1">
        <name>FMN</name>
        <dbReference type="ChEBI" id="CHEBI:58210"/>
    </cofactor>
</comment>
<dbReference type="Proteomes" id="UP000641646">
    <property type="component" value="Unassembled WGS sequence"/>
</dbReference>
<dbReference type="NCBIfam" id="NF007899">
    <property type="entry name" value="PRK10605.1"/>
    <property type="match status" value="1"/>
</dbReference>
<evidence type="ECO:0000313" key="5">
    <source>
        <dbReference type="EMBL" id="MBD2183439.1"/>
    </source>
</evidence>
<evidence type="ECO:0000256" key="1">
    <source>
        <dbReference type="ARBA" id="ARBA00001917"/>
    </source>
</evidence>
<dbReference type="InterPro" id="IPR013785">
    <property type="entry name" value="Aldolase_TIM"/>
</dbReference>
<gene>
    <name evidence="5" type="ORF">H6G03_20655</name>
</gene>
<protein>
    <submittedName>
        <fullName evidence="5">Alkene reductase</fullName>
    </submittedName>
</protein>
<dbReference type="PANTHER" id="PTHR22893">
    <property type="entry name" value="NADH OXIDOREDUCTASE-RELATED"/>
    <property type="match status" value="1"/>
</dbReference>
<dbReference type="InterPro" id="IPR001155">
    <property type="entry name" value="OxRdtase_FMN_N"/>
</dbReference>
<proteinExistence type="inferred from homology"/>
<dbReference type="AlphaFoldDB" id="A0A926VGR6"/>
<dbReference type="SUPFAM" id="SSF51395">
    <property type="entry name" value="FMN-linked oxidoreductases"/>
    <property type="match status" value="1"/>
</dbReference>
<name>A0A926VGR6_9CYAN</name>
<feature type="domain" description="NADH:flavin oxidoreductase/NADH oxidase N-terminal" evidence="4">
    <location>
        <begin position="5"/>
        <end position="340"/>
    </location>
</feature>
<evidence type="ECO:0000313" key="6">
    <source>
        <dbReference type="Proteomes" id="UP000641646"/>
    </source>
</evidence>
<organism evidence="5 6">
    <name type="scientific">Aerosakkonema funiforme FACHB-1375</name>
    <dbReference type="NCBI Taxonomy" id="2949571"/>
    <lineage>
        <taxon>Bacteria</taxon>
        <taxon>Bacillati</taxon>
        <taxon>Cyanobacteriota</taxon>
        <taxon>Cyanophyceae</taxon>
        <taxon>Oscillatoriophycideae</taxon>
        <taxon>Aerosakkonematales</taxon>
        <taxon>Aerosakkonemataceae</taxon>
        <taxon>Aerosakkonema</taxon>
    </lineage>
</organism>
<dbReference type="EMBL" id="JACJPW010000055">
    <property type="protein sequence ID" value="MBD2183439.1"/>
    <property type="molecule type" value="Genomic_DNA"/>
</dbReference>
<dbReference type="PANTHER" id="PTHR22893:SF98">
    <property type="entry name" value="OXIDOREDUCTASE"/>
    <property type="match status" value="1"/>
</dbReference>